<reference evidence="9 10" key="1">
    <citation type="submission" date="2020-07" db="EMBL/GenBank/DDBJ databases">
        <title>Luteimonas sp. SJ-92.</title>
        <authorList>
            <person name="Huang X.-X."/>
            <person name="Xu L."/>
            <person name="Sun J.-Q."/>
        </authorList>
    </citation>
    <scope>NUCLEOTIDE SEQUENCE [LARGE SCALE GENOMIC DNA]</scope>
    <source>
        <strain evidence="9 10">SJ-92</strain>
    </source>
</reference>
<accession>A0A853JB47</accession>
<evidence type="ECO:0000256" key="2">
    <source>
        <dbReference type="ARBA" id="ARBA00022729"/>
    </source>
</evidence>
<dbReference type="Gene3D" id="3.40.50.200">
    <property type="entry name" value="Peptidase S8/S53 domain"/>
    <property type="match status" value="1"/>
</dbReference>
<keyword evidence="1 5" id="KW-0645">Protease</keyword>
<dbReference type="Pfam" id="PF12951">
    <property type="entry name" value="PATR"/>
    <property type="match status" value="1"/>
</dbReference>
<dbReference type="Proteomes" id="UP000578091">
    <property type="component" value="Unassembled WGS sequence"/>
</dbReference>
<evidence type="ECO:0000313" key="10">
    <source>
        <dbReference type="Proteomes" id="UP000578091"/>
    </source>
</evidence>
<evidence type="ECO:0000256" key="3">
    <source>
        <dbReference type="ARBA" id="ARBA00022801"/>
    </source>
</evidence>
<feature type="active site" description="Charge relay system" evidence="5">
    <location>
        <position position="89"/>
    </location>
</feature>
<feature type="domain" description="Autotransporter" evidence="8">
    <location>
        <begin position="679"/>
        <end position="949"/>
    </location>
</feature>
<dbReference type="GO" id="GO:0004252">
    <property type="term" value="F:serine-type endopeptidase activity"/>
    <property type="evidence" value="ECO:0007669"/>
    <property type="project" value="UniProtKB-UniRule"/>
</dbReference>
<name>A0A853JB47_9GAMM</name>
<dbReference type="Gene3D" id="2.40.128.130">
    <property type="entry name" value="Autotransporter beta-domain"/>
    <property type="match status" value="1"/>
</dbReference>
<dbReference type="SUPFAM" id="SSF103515">
    <property type="entry name" value="Autotransporter"/>
    <property type="match status" value="1"/>
</dbReference>
<protein>
    <submittedName>
        <fullName evidence="9">S8 family serine peptidase</fullName>
    </submittedName>
</protein>
<evidence type="ECO:0000256" key="7">
    <source>
        <dbReference type="SAM" id="SignalP"/>
    </source>
</evidence>
<feature type="signal peptide" evidence="7">
    <location>
        <begin position="1"/>
        <end position="31"/>
    </location>
</feature>
<dbReference type="InterPro" id="IPR034061">
    <property type="entry name" value="Peptidases_S8_Autotransporter"/>
</dbReference>
<feature type="compositionally biased region" description="Pro residues" evidence="6">
    <location>
        <begin position="40"/>
        <end position="59"/>
    </location>
</feature>
<dbReference type="SUPFAM" id="SSF52743">
    <property type="entry name" value="Subtilisin-like"/>
    <property type="match status" value="1"/>
</dbReference>
<evidence type="ECO:0000313" key="9">
    <source>
        <dbReference type="EMBL" id="NZA26075.1"/>
    </source>
</evidence>
<feature type="active site" description="Charge relay system" evidence="5">
    <location>
        <position position="320"/>
    </location>
</feature>
<dbReference type="PROSITE" id="PS00136">
    <property type="entry name" value="SUBTILASE_ASP"/>
    <property type="match status" value="1"/>
</dbReference>
<comment type="similarity">
    <text evidence="5">Belongs to the peptidase S8 family.</text>
</comment>
<evidence type="ECO:0000256" key="6">
    <source>
        <dbReference type="SAM" id="MobiDB-lite"/>
    </source>
</evidence>
<organism evidence="9 10">
    <name type="scientific">Luteimonas salinisoli</name>
    <dbReference type="NCBI Taxonomy" id="2752307"/>
    <lineage>
        <taxon>Bacteria</taxon>
        <taxon>Pseudomonadati</taxon>
        <taxon>Pseudomonadota</taxon>
        <taxon>Gammaproteobacteria</taxon>
        <taxon>Lysobacterales</taxon>
        <taxon>Lysobacteraceae</taxon>
        <taxon>Luteimonas</taxon>
    </lineage>
</organism>
<dbReference type="Pfam" id="PF03797">
    <property type="entry name" value="Autotransporter"/>
    <property type="match status" value="1"/>
</dbReference>
<dbReference type="EMBL" id="JACCKA010000047">
    <property type="protein sequence ID" value="NZA26075.1"/>
    <property type="molecule type" value="Genomic_DNA"/>
</dbReference>
<evidence type="ECO:0000256" key="4">
    <source>
        <dbReference type="ARBA" id="ARBA00022825"/>
    </source>
</evidence>
<dbReference type="GO" id="GO:0016485">
    <property type="term" value="P:protein processing"/>
    <property type="evidence" value="ECO:0007669"/>
    <property type="project" value="TreeGrafter"/>
</dbReference>
<dbReference type="PANTHER" id="PTHR42884">
    <property type="entry name" value="PROPROTEIN CONVERTASE SUBTILISIN/KEXIN-RELATED"/>
    <property type="match status" value="1"/>
</dbReference>
<comment type="caution">
    <text evidence="9">The sequence shown here is derived from an EMBL/GenBank/DDBJ whole genome shotgun (WGS) entry which is preliminary data.</text>
</comment>
<keyword evidence="3 5" id="KW-0378">Hydrolase</keyword>
<dbReference type="GO" id="GO:0005886">
    <property type="term" value="C:plasma membrane"/>
    <property type="evidence" value="ECO:0007669"/>
    <property type="project" value="TreeGrafter"/>
</dbReference>
<keyword evidence="2 7" id="KW-0732">Signal</keyword>
<proteinExistence type="inferred from homology"/>
<dbReference type="InterPro" id="IPR015500">
    <property type="entry name" value="Peptidase_S8_subtilisin-rel"/>
</dbReference>
<dbReference type="InterPro" id="IPR013425">
    <property type="entry name" value="Autotrns_rpt"/>
</dbReference>
<evidence type="ECO:0000256" key="5">
    <source>
        <dbReference type="PROSITE-ProRule" id="PRU01240"/>
    </source>
</evidence>
<dbReference type="PROSITE" id="PS51892">
    <property type="entry name" value="SUBTILASE"/>
    <property type="match status" value="1"/>
</dbReference>
<dbReference type="RefSeq" id="WP_180677872.1">
    <property type="nucleotide sequence ID" value="NZ_JACCKA010000047.1"/>
</dbReference>
<evidence type="ECO:0000259" key="8">
    <source>
        <dbReference type="PROSITE" id="PS51208"/>
    </source>
</evidence>
<sequence length="949" mass="99038">MAEQISGARAAPSCRLSLLALAVGVALTACGGGGSDNRPDPPPTERPPPPPTTVEPPNPDYSEHLALTNSYEAHDAGLTGEGVRIGVLDTGVNSEHPALAGRVVDNLVYVSSIDNDLSVDDVDGHGTAVTQIIAGTPFGQWPGGIAPGAEIVSARIINDEPPDDDGSGEGNEVDGPLGLEPIHQDMIDRGVRILNNSWGGLYWDDSAATAPIADEYRDFIFDNDGLVVFATGNLEGADPTDMSALPSQPGPNGTTPAADLERGWLAVAALDADDPTQLAEYSNACGIAMNYCLSAPGTVVVTGTDDAPDAPEYWRWSGTSFAAPQVSGAAALVWEAFPWFDNDLVRQTILGTAADIGAPGVDEVFGYGLLDVGKAVQGPGRFDWGRVTADFDDMSSEWSNDIAGSGGLTKRGSGLLELSGDNDYRGETRVEEGVLRLSGALNRSAVSIAGNGMLSGDGVVAGNVDNAGVVYLDAGDGTTALTVGGDYRHRDGAQLSLLFGAGALAVGGDAHIEGGTVHVAGVLDGYTTQNDEVVLRADGTLNGAFDGYTFDEDAVFFEGALVHDYSFDLVLLRINRLDVLATASAFGTVSAASLSSAQRVETAFRQIDGQRESGAGTIADGFIRAAGEFQRIPDEATAAASLSSLSGELHALASSATFDAIDLGRRALSAQFGQAAARRGVQGPQVWQRQLGQGGQGGFTGNGFALDGWMIGRDHRFGGNGVAGFAFGESRADSRRDGSRDRGRDRQTHAQLYAGSLHGNAYTLAQAGFGRFDRQLERHLFTGRRSAGVATAYAGDFFNANLESGYRFGGHDAAVTPYVGAEYTRVDSEGFLEPGADGFGLRADPWTSSRSQAIAGVRAERGWRGLTLHGYAEWQHTLGASGLDFDASFVGADAWSPLGGLQPGRSGGLFGLGLEAWAGRRGVVTLGWDQRFGPRGDARMVSLRYALGF</sequence>
<dbReference type="PRINTS" id="PR00723">
    <property type="entry name" value="SUBTILISIN"/>
</dbReference>
<dbReference type="AlphaFoldDB" id="A0A853JB47"/>
<dbReference type="InterPro" id="IPR036709">
    <property type="entry name" value="Autotransporte_beta_dom_sf"/>
</dbReference>
<dbReference type="PANTHER" id="PTHR42884:SF14">
    <property type="entry name" value="NEUROENDOCRINE CONVERTASE 1"/>
    <property type="match status" value="1"/>
</dbReference>
<dbReference type="InterPro" id="IPR023828">
    <property type="entry name" value="Peptidase_S8_Ser-AS"/>
</dbReference>
<feature type="active site" description="Charge relay system" evidence="5">
    <location>
        <position position="125"/>
    </location>
</feature>
<evidence type="ECO:0000256" key="1">
    <source>
        <dbReference type="ARBA" id="ARBA00022670"/>
    </source>
</evidence>
<dbReference type="PROSITE" id="PS51208">
    <property type="entry name" value="AUTOTRANSPORTER"/>
    <property type="match status" value="1"/>
</dbReference>
<dbReference type="InterPro" id="IPR036852">
    <property type="entry name" value="Peptidase_S8/S53_dom_sf"/>
</dbReference>
<keyword evidence="10" id="KW-1185">Reference proteome</keyword>
<feature type="chain" id="PRO_5032497994" evidence="7">
    <location>
        <begin position="32"/>
        <end position="949"/>
    </location>
</feature>
<dbReference type="NCBIfam" id="TIGR02601">
    <property type="entry name" value="autotrns_rpt"/>
    <property type="match status" value="1"/>
</dbReference>
<dbReference type="CDD" id="cd04848">
    <property type="entry name" value="Peptidases_S8_Autotransporter_serine_protease_like"/>
    <property type="match status" value="1"/>
</dbReference>
<dbReference type="Pfam" id="PF00082">
    <property type="entry name" value="Peptidase_S8"/>
    <property type="match status" value="1"/>
</dbReference>
<dbReference type="PROSITE" id="PS00138">
    <property type="entry name" value="SUBTILASE_SER"/>
    <property type="match status" value="1"/>
</dbReference>
<dbReference type="InterPro" id="IPR005546">
    <property type="entry name" value="Autotransporte_beta"/>
</dbReference>
<gene>
    <name evidence="9" type="ORF">H0E84_06725</name>
</gene>
<dbReference type="InterPro" id="IPR023827">
    <property type="entry name" value="Peptidase_S8_Asp-AS"/>
</dbReference>
<feature type="region of interest" description="Disordered" evidence="6">
    <location>
        <begin position="32"/>
        <end position="61"/>
    </location>
</feature>
<dbReference type="SMART" id="SM00869">
    <property type="entry name" value="Autotransporter"/>
    <property type="match status" value="1"/>
</dbReference>
<keyword evidence="4 5" id="KW-0720">Serine protease</keyword>
<dbReference type="InterPro" id="IPR000209">
    <property type="entry name" value="Peptidase_S8/S53_dom"/>
</dbReference>